<organism evidence="1 2">
    <name type="scientific">Entomortierella parvispora</name>
    <dbReference type="NCBI Taxonomy" id="205924"/>
    <lineage>
        <taxon>Eukaryota</taxon>
        <taxon>Fungi</taxon>
        <taxon>Fungi incertae sedis</taxon>
        <taxon>Mucoromycota</taxon>
        <taxon>Mortierellomycotina</taxon>
        <taxon>Mortierellomycetes</taxon>
        <taxon>Mortierellales</taxon>
        <taxon>Mortierellaceae</taxon>
        <taxon>Entomortierella</taxon>
    </lineage>
</organism>
<sequence>MPRNRRREGPRHGRYRHAAQKKLIEISPPKSRRSLADVLWIIGGFLDTTSLTRCVQVDREWSKVLLPILWKKVVKESGDKSHDPPYRILQKKEEHVRELVSRLNMAGSAFPGQHGLVFSNLLHLTTETAGPNPFGHIVGLMEHNITRFIRQHGRNLKRLVLHVGQSRQLEDAMATCSSLESLTTHLPFVGRGMDWMRWYRVQGFRLQTLQLIGRQPNGGALGNEFVGRFVMDQEMVGRISQAPPSSLRVLALEAACFNSRSAQDRVMLVLLSPNLRRLCWSGSQLFPLLSEFIRAYPQKLFCKELEFLSVRDQGEIYEADFKCVVEFCPTLRELDLKESCNPGKGSIMPKQQRLEEAQQDQPLHDSQQHQDLLHGISPSSPLAISEILDLIAQFLDRHSLVLCLRVCHQWYQVFSWRVWEVVTMRTGKGGGPYFQILYPPTLDLISINANHIRKLVLRVYPGDIRFLGAHSMHCPRLSELTIEMVGDPYYRDERDQLLEENLASVVVDHRATLKKLVVHVPPKKELMDAMAACSQLESLTTHCSYLEEEHYHWKEWYAMLKSPMHSLTLIGWKLCYGDSTLHTWDSVISSLAMDLRQTKARGMSLQNLELRARSPSTSYINAQLVLVIKNPDLKRLTWSGGRTIARLAEAFEIFERRHYGLFCQQLESLTLQDHGRVDVIAFKRVIESLPALVDLDIRGYLGSVTTSILTGLRLRTLRIDQCPWATSTVVQDLLCSMPSLQVFSASVISDAAIHEDPRPWVCTGLKELKVMFRLVSDAKDEALILHRVCQLEGLEKLSLREEVEASKTLDRDCGHLQLRLENGLDRLKTLKRLRVFQAPESASWEESEALWVLENWKQLREIDIKMDIKAKQLLGHRLMAR</sequence>
<reference evidence="1" key="1">
    <citation type="submission" date="2021-11" db="EMBL/GenBank/DDBJ databases">
        <authorList>
            <person name="Herlambang A."/>
            <person name="Guo Y."/>
            <person name="Takashima Y."/>
            <person name="Nishizawa T."/>
        </authorList>
    </citation>
    <scope>NUCLEOTIDE SEQUENCE</scope>
    <source>
        <strain evidence="1">E1425</strain>
    </source>
</reference>
<protein>
    <recommendedName>
        <fullName evidence="3">F-box domain-containing protein</fullName>
    </recommendedName>
</protein>
<dbReference type="PANTHER" id="PTHR13318">
    <property type="entry name" value="PARTNER OF PAIRED, ISOFORM B-RELATED"/>
    <property type="match status" value="1"/>
</dbReference>
<proteinExistence type="predicted"/>
<dbReference type="Gene3D" id="3.80.10.10">
    <property type="entry name" value="Ribonuclease Inhibitor"/>
    <property type="match status" value="1"/>
</dbReference>
<name>A0A9P3HDD2_9FUNG</name>
<dbReference type="SUPFAM" id="SSF52047">
    <property type="entry name" value="RNI-like"/>
    <property type="match status" value="1"/>
</dbReference>
<accession>A0A9P3HDD2</accession>
<keyword evidence="2" id="KW-1185">Reference proteome</keyword>
<dbReference type="AlphaFoldDB" id="A0A9P3HDD2"/>
<dbReference type="PANTHER" id="PTHR13318:SF95">
    <property type="entry name" value="F-BOX PROTEIN YLR352W"/>
    <property type="match status" value="1"/>
</dbReference>
<dbReference type="InterPro" id="IPR032675">
    <property type="entry name" value="LRR_dom_sf"/>
</dbReference>
<dbReference type="EMBL" id="BQFW01000009">
    <property type="protein sequence ID" value="GJJ74670.1"/>
    <property type="molecule type" value="Genomic_DNA"/>
</dbReference>
<reference evidence="1" key="2">
    <citation type="journal article" date="2022" name="Microbiol. Resour. Announc.">
        <title>Whole-Genome Sequence of Entomortierella parvispora E1425, a Mucoromycotan Fungus Associated with Burkholderiaceae-Related Endosymbiotic Bacteria.</title>
        <authorList>
            <person name="Herlambang A."/>
            <person name="Guo Y."/>
            <person name="Takashima Y."/>
            <person name="Narisawa K."/>
            <person name="Ohta H."/>
            <person name="Nishizawa T."/>
        </authorList>
    </citation>
    <scope>NUCLEOTIDE SEQUENCE</scope>
    <source>
        <strain evidence="1">E1425</strain>
    </source>
</reference>
<dbReference type="Proteomes" id="UP000827284">
    <property type="component" value="Unassembled WGS sequence"/>
</dbReference>
<evidence type="ECO:0008006" key="3">
    <source>
        <dbReference type="Google" id="ProtNLM"/>
    </source>
</evidence>
<dbReference type="SUPFAM" id="SSF81383">
    <property type="entry name" value="F-box domain"/>
    <property type="match status" value="2"/>
</dbReference>
<gene>
    <name evidence="1" type="ORF">EMPS_07028</name>
</gene>
<dbReference type="GO" id="GO:0031146">
    <property type="term" value="P:SCF-dependent proteasomal ubiquitin-dependent protein catabolic process"/>
    <property type="evidence" value="ECO:0007669"/>
    <property type="project" value="TreeGrafter"/>
</dbReference>
<evidence type="ECO:0000313" key="2">
    <source>
        <dbReference type="Proteomes" id="UP000827284"/>
    </source>
</evidence>
<dbReference type="InterPro" id="IPR036047">
    <property type="entry name" value="F-box-like_dom_sf"/>
</dbReference>
<evidence type="ECO:0000313" key="1">
    <source>
        <dbReference type="EMBL" id="GJJ74670.1"/>
    </source>
</evidence>
<dbReference type="GO" id="GO:0019005">
    <property type="term" value="C:SCF ubiquitin ligase complex"/>
    <property type="evidence" value="ECO:0007669"/>
    <property type="project" value="TreeGrafter"/>
</dbReference>
<dbReference type="OrthoDB" id="2386345at2759"/>
<dbReference type="CDD" id="cd09917">
    <property type="entry name" value="F-box_SF"/>
    <property type="match status" value="1"/>
</dbReference>
<comment type="caution">
    <text evidence="1">The sequence shown here is derived from an EMBL/GenBank/DDBJ whole genome shotgun (WGS) entry which is preliminary data.</text>
</comment>